<dbReference type="EMBL" id="JADGMS010000019">
    <property type="protein sequence ID" value="KAF9661606.1"/>
    <property type="molecule type" value="Genomic_DNA"/>
</dbReference>
<gene>
    <name evidence="2" type="ORF">SADUNF_Sadunf19G0086400</name>
</gene>
<dbReference type="Proteomes" id="UP000657918">
    <property type="component" value="Unassembled WGS sequence"/>
</dbReference>
<feature type="transmembrane region" description="Helical" evidence="1">
    <location>
        <begin position="47"/>
        <end position="65"/>
    </location>
</feature>
<protein>
    <recommendedName>
        <fullName evidence="1">HVA22-like protein</fullName>
    </recommendedName>
</protein>
<evidence type="ECO:0000256" key="1">
    <source>
        <dbReference type="RuleBase" id="RU362006"/>
    </source>
</evidence>
<organism evidence="2 3">
    <name type="scientific">Salix dunnii</name>
    <dbReference type="NCBI Taxonomy" id="1413687"/>
    <lineage>
        <taxon>Eukaryota</taxon>
        <taxon>Viridiplantae</taxon>
        <taxon>Streptophyta</taxon>
        <taxon>Embryophyta</taxon>
        <taxon>Tracheophyta</taxon>
        <taxon>Spermatophyta</taxon>
        <taxon>Magnoliopsida</taxon>
        <taxon>eudicotyledons</taxon>
        <taxon>Gunneridae</taxon>
        <taxon>Pentapetalae</taxon>
        <taxon>rosids</taxon>
        <taxon>fabids</taxon>
        <taxon>Malpighiales</taxon>
        <taxon>Salicaceae</taxon>
        <taxon>Saliceae</taxon>
        <taxon>Salix</taxon>
    </lineage>
</organism>
<comment type="caution">
    <text evidence="2">The sequence shown here is derived from an EMBL/GenBank/DDBJ whole genome shotgun (WGS) entry which is preliminary data.</text>
</comment>
<accession>A0A835J1X9</accession>
<keyword evidence="1" id="KW-1133">Transmembrane helix</keyword>
<reference evidence="2 3" key="1">
    <citation type="submission" date="2020-10" db="EMBL/GenBank/DDBJ databases">
        <title>Plant Genome Project.</title>
        <authorList>
            <person name="Zhang R.-G."/>
        </authorList>
    </citation>
    <scope>NUCLEOTIDE SEQUENCE [LARGE SCALE GENOMIC DNA]</scope>
    <source>
        <strain evidence="2">FAFU-HL-1</strain>
        <tissue evidence="2">Leaf</tissue>
    </source>
</reference>
<dbReference type="PANTHER" id="PTHR12300">
    <property type="entry name" value="HVA22-LIKE PROTEINS"/>
    <property type="match status" value="1"/>
</dbReference>
<dbReference type="InterPro" id="IPR004345">
    <property type="entry name" value="TB2_DP1_HVA22"/>
</dbReference>
<dbReference type="PANTHER" id="PTHR12300:SF139">
    <property type="entry name" value="HVA22-LIKE PROTEIN E"/>
    <property type="match status" value="1"/>
</dbReference>
<keyword evidence="3" id="KW-1185">Reference proteome</keyword>
<dbReference type="GO" id="GO:0016020">
    <property type="term" value="C:membrane"/>
    <property type="evidence" value="ECO:0007669"/>
    <property type="project" value="UniProtKB-SubCell"/>
</dbReference>
<comment type="similarity">
    <text evidence="1">Belongs to the DP1 family.</text>
</comment>
<comment type="subcellular location">
    <subcellularLocation>
        <location evidence="1">Membrane</location>
        <topology evidence="1">Multi-pass membrane protein</topology>
    </subcellularLocation>
</comment>
<dbReference type="OrthoDB" id="10009287at2759"/>
<comment type="caution">
    <text evidence="1">Lacks conserved residue(s) required for the propagation of feature annotation.</text>
</comment>
<sequence length="106" mass="12400">MDRFLRYLTHCRPVLMLLYPLHASVIAIESPSREDDKQIPIWYSLKLLLAAWLVLPQFMGAAFIYERFVRKHVRKITGGKDYHLSRPESLPGVKGKNKFVQFETPN</sequence>
<keyword evidence="1" id="KW-0472">Membrane</keyword>
<name>A0A835J1X9_9ROSI</name>
<dbReference type="AlphaFoldDB" id="A0A835J1X9"/>
<proteinExistence type="inferred from homology"/>
<evidence type="ECO:0000313" key="3">
    <source>
        <dbReference type="Proteomes" id="UP000657918"/>
    </source>
</evidence>
<evidence type="ECO:0000313" key="2">
    <source>
        <dbReference type="EMBL" id="KAF9661606.1"/>
    </source>
</evidence>
<keyword evidence="1" id="KW-0812">Transmembrane</keyword>
<dbReference type="Pfam" id="PF03134">
    <property type="entry name" value="TB2_DP1_HVA22"/>
    <property type="match status" value="1"/>
</dbReference>